<dbReference type="Pfam" id="PF03988">
    <property type="entry name" value="DUF347"/>
    <property type="match status" value="4"/>
</dbReference>
<sequence length="259" mass="28253">MTAHQQRSMLNKVPYVTLYFWVIKILATTVGETGADFLNIKLGLGLNLTSVVMTLALAIALFIQMGSRRYVPWQYWLVVVFLSIVGTLITDTMTDELGISLYISTTGFTLALIATFIFWYRSEGTLSIHDIDTPRRETFYWLAILFTFALGTAGGDLVSEKANLGYLTAGLIFGGLIALITIGYYAKALGPVLAFWLAYILTRPLGASLGDLITQPHSNGGMGMGTMPVSSVFLVVIVSLVAYLSVSRIDSPMNHTSKA</sequence>
<feature type="transmembrane region" description="Helical" evidence="1">
    <location>
        <begin position="193"/>
        <end position="213"/>
    </location>
</feature>
<name>A0A845ANF2_9SPHN</name>
<keyword evidence="1" id="KW-0812">Transmembrane</keyword>
<accession>A0A845ANF2</accession>
<keyword evidence="3" id="KW-1185">Reference proteome</keyword>
<evidence type="ECO:0000256" key="1">
    <source>
        <dbReference type="SAM" id="Phobius"/>
    </source>
</evidence>
<dbReference type="AlphaFoldDB" id="A0A845ANF2"/>
<feature type="transmembrane region" description="Helical" evidence="1">
    <location>
        <begin position="75"/>
        <end position="93"/>
    </location>
</feature>
<dbReference type="RefSeq" id="WP_160754320.1">
    <property type="nucleotide sequence ID" value="NZ_WTYA01000014.1"/>
</dbReference>
<evidence type="ECO:0000313" key="2">
    <source>
        <dbReference type="EMBL" id="MXP30026.1"/>
    </source>
</evidence>
<dbReference type="InterPro" id="IPR007136">
    <property type="entry name" value="DUF347"/>
</dbReference>
<evidence type="ECO:0000313" key="3">
    <source>
        <dbReference type="Proteomes" id="UP000439780"/>
    </source>
</evidence>
<keyword evidence="1" id="KW-0472">Membrane</keyword>
<comment type="caution">
    <text evidence="2">The sequence shown here is derived from an EMBL/GenBank/DDBJ whole genome shotgun (WGS) entry which is preliminary data.</text>
</comment>
<protein>
    <recommendedName>
        <fullName evidence="4">Membrane-anchored protein</fullName>
    </recommendedName>
</protein>
<dbReference type="OrthoDB" id="9794709at2"/>
<proteinExistence type="predicted"/>
<keyword evidence="1" id="KW-1133">Transmembrane helix</keyword>
<feature type="transmembrane region" description="Helical" evidence="1">
    <location>
        <begin position="12"/>
        <end position="30"/>
    </location>
</feature>
<dbReference type="EMBL" id="WTYA01000014">
    <property type="protein sequence ID" value="MXP30026.1"/>
    <property type="molecule type" value="Genomic_DNA"/>
</dbReference>
<feature type="transmembrane region" description="Helical" evidence="1">
    <location>
        <begin position="42"/>
        <end position="63"/>
    </location>
</feature>
<feature type="transmembrane region" description="Helical" evidence="1">
    <location>
        <begin position="225"/>
        <end position="246"/>
    </location>
</feature>
<organism evidence="2 3">
    <name type="scientific">Qipengyuania algicida</name>
    <dbReference type="NCBI Taxonomy" id="1836209"/>
    <lineage>
        <taxon>Bacteria</taxon>
        <taxon>Pseudomonadati</taxon>
        <taxon>Pseudomonadota</taxon>
        <taxon>Alphaproteobacteria</taxon>
        <taxon>Sphingomonadales</taxon>
        <taxon>Erythrobacteraceae</taxon>
        <taxon>Qipengyuania</taxon>
    </lineage>
</organism>
<gene>
    <name evidence="2" type="ORF">GRI58_14545</name>
</gene>
<feature type="transmembrane region" description="Helical" evidence="1">
    <location>
        <begin position="164"/>
        <end position="186"/>
    </location>
</feature>
<evidence type="ECO:0008006" key="4">
    <source>
        <dbReference type="Google" id="ProtNLM"/>
    </source>
</evidence>
<dbReference type="Proteomes" id="UP000439780">
    <property type="component" value="Unassembled WGS sequence"/>
</dbReference>
<feature type="transmembrane region" description="Helical" evidence="1">
    <location>
        <begin position="139"/>
        <end position="158"/>
    </location>
</feature>
<reference evidence="2 3" key="1">
    <citation type="submission" date="2019-12" db="EMBL/GenBank/DDBJ databases">
        <title>Genomic-based taxomic classification of the family Erythrobacteraceae.</title>
        <authorList>
            <person name="Xu L."/>
        </authorList>
    </citation>
    <scope>NUCLEOTIDE SEQUENCE [LARGE SCALE GENOMIC DNA]</scope>
    <source>
        <strain evidence="2 3">KEMB 9005-328</strain>
    </source>
</reference>
<feature type="transmembrane region" description="Helical" evidence="1">
    <location>
        <begin position="99"/>
        <end position="119"/>
    </location>
</feature>